<name>A0A7G8T9Y6_9FIRM</name>
<dbReference type="AlphaFoldDB" id="A0A7G8T9Y6"/>
<evidence type="ECO:0000313" key="1">
    <source>
        <dbReference type="EMBL" id="QNK40427.1"/>
    </source>
</evidence>
<protein>
    <submittedName>
        <fullName evidence="1">Uncharacterized protein</fullName>
    </submittedName>
</protein>
<sequence>MEEEFLGYCFMEDETYSSPVHLKGIFAVKSYLAMQVPLQHRVVICNSDDYRIFESLDGKIIFPNKAGGLSC</sequence>
<organism evidence="1 2">
    <name type="scientific">Caproicibacter fermentans</name>
    <dbReference type="NCBI Taxonomy" id="2576756"/>
    <lineage>
        <taxon>Bacteria</taxon>
        <taxon>Bacillati</taxon>
        <taxon>Bacillota</taxon>
        <taxon>Clostridia</taxon>
        <taxon>Eubacteriales</taxon>
        <taxon>Acutalibacteraceae</taxon>
        <taxon>Caproicibacter</taxon>
    </lineage>
</organism>
<dbReference type="Proteomes" id="UP000515909">
    <property type="component" value="Chromosome"/>
</dbReference>
<dbReference type="KEGG" id="cfem:HCR03_17530"/>
<gene>
    <name evidence="1" type="ORF">HCR03_17530</name>
</gene>
<proteinExistence type="predicted"/>
<reference evidence="1 2" key="1">
    <citation type="submission" date="2020-08" db="EMBL/GenBank/DDBJ databases">
        <title>The isolate Caproiciproducens sp. 7D4C2 produces n-caproate at mildly acidic conditions from hexoses: genome and rBOX comparison with related strains and chain-elongating bacteria.</title>
        <authorList>
            <person name="Esquivel-Elizondo S."/>
            <person name="Bagci C."/>
            <person name="Temovska M."/>
            <person name="Jeon B.S."/>
            <person name="Bessarab I."/>
            <person name="Williams R.B.H."/>
            <person name="Huson D.H."/>
            <person name="Angenent L.T."/>
        </authorList>
    </citation>
    <scope>NUCLEOTIDE SEQUENCE [LARGE SCALE GENOMIC DNA]</scope>
    <source>
        <strain evidence="1 2">7D4C2</strain>
    </source>
</reference>
<accession>A0A7G8T9Y6</accession>
<evidence type="ECO:0000313" key="2">
    <source>
        <dbReference type="Proteomes" id="UP000515909"/>
    </source>
</evidence>
<dbReference type="RefSeq" id="WP_066643800.1">
    <property type="nucleotide sequence ID" value="NZ_CP060286.1"/>
</dbReference>
<dbReference type="EMBL" id="CP060286">
    <property type="protein sequence ID" value="QNK40427.1"/>
    <property type="molecule type" value="Genomic_DNA"/>
</dbReference>